<dbReference type="Proteomes" id="UP000023152">
    <property type="component" value="Unassembled WGS sequence"/>
</dbReference>
<keyword evidence="2" id="KW-1185">Reference proteome</keyword>
<reference evidence="1 2" key="1">
    <citation type="journal article" date="2013" name="Curr. Biol.">
        <title>The Genome of the Foraminiferan Reticulomyxa filosa.</title>
        <authorList>
            <person name="Glockner G."/>
            <person name="Hulsmann N."/>
            <person name="Schleicher M."/>
            <person name="Noegel A.A."/>
            <person name="Eichinger L."/>
            <person name="Gallinger C."/>
            <person name="Pawlowski J."/>
            <person name="Sierra R."/>
            <person name="Euteneuer U."/>
            <person name="Pillet L."/>
            <person name="Moustafa A."/>
            <person name="Platzer M."/>
            <person name="Groth M."/>
            <person name="Szafranski K."/>
            <person name="Schliwa M."/>
        </authorList>
    </citation>
    <scope>NUCLEOTIDE SEQUENCE [LARGE SCALE GENOMIC DNA]</scope>
</reference>
<name>X6NHS7_RETFI</name>
<organism evidence="1 2">
    <name type="scientific">Reticulomyxa filosa</name>
    <dbReference type="NCBI Taxonomy" id="46433"/>
    <lineage>
        <taxon>Eukaryota</taxon>
        <taxon>Sar</taxon>
        <taxon>Rhizaria</taxon>
        <taxon>Retaria</taxon>
        <taxon>Foraminifera</taxon>
        <taxon>Monothalamids</taxon>
        <taxon>Reticulomyxidae</taxon>
        <taxon>Reticulomyxa</taxon>
    </lineage>
</organism>
<gene>
    <name evidence="1" type="ORF">RFI_12279</name>
</gene>
<proteinExistence type="predicted"/>
<comment type="caution">
    <text evidence="1">The sequence shown here is derived from an EMBL/GenBank/DDBJ whole genome shotgun (WGS) entry which is preliminary data.</text>
</comment>
<evidence type="ECO:0000313" key="2">
    <source>
        <dbReference type="Proteomes" id="UP000023152"/>
    </source>
</evidence>
<protein>
    <submittedName>
        <fullName evidence="1">Uncharacterized protein</fullName>
    </submittedName>
</protein>
<accession>X6NHS7</accession>
<dbReference type="EMBL" id="ASPP01008901">
    <property type="protein sequence ID" value="ETO24877.1"/>
    <property type="molecule type" value="Genomic_DNA"/>
</dbReference>
<sequence>MRLTQLFEKLQFEKNDWILFSQRGYSDDKTDQLCVKHVGVLWRQLRNVVQSNCLDESSIAPYVLKMYQKPLTNEAKTQIKELVKKIPMGTMKDILKAWREIAYRQGQITRNAEAEDFAHILKQYVTNHDLKSFPPQLLKWRNCATAYEYVYQEWKNQDQSSTLLLWLYKFGKNNLFW</sequence>
<dbReference type="AlphaFoldDB" id="X6NHS7"/>
<evidence type="ECO:0000313" key="1">
    <source>
        <dbReference type="EMBL" id="ETO24877.1"/>
    </source>
</evidence>